<dbReference type="EMBL" id="AGXP01000019">
    <property type="protein sequence ID" value="EIY99094.1"/>
    <property type="molecule type" value="Genomic_DNA"/>
</dbReference>
<proteinExistence type="predicted"/>
<evidence type="ECO:0000256" key="1">
    <source>
        <dbReference type="SAM" id="MobiDB-lite"/>
    </source>
</evidence>
<accession>I9KGG1</accession>
<dbReference type="Proteomes" id="UP000003917">
    <property type="component" value="Unassembled WGS sequence"/>
</dbReference>
<gene>
    <name evidence="2" type="ORF">HMPREF1080_01696</name>
</gene>
<feature type="region of interest" description="Disordered" evidence="1">
    <location>
        <begin position="54"/>
        <end position="90"/>
    </location>
</feature>
<reference evidence="2 3" key="1">
    <citation type="submission" date="2012-02" db="EMBL/GenBank/DDBJ databases">
        <title>The Genome Sequence of Bacteroides fragilis CL05T12C13.</title>
        <authorList>
            <consortium name="The Broad Institute Genome Sequencing Platform"/>
            <person name="Earl A."/>
            <person name="Ward D."/>
            <person name="Feldgarden M."/>
            <person name="Gevers D."/>
            <person name="Zitomersky N.L."/>
            <person name="Coyne M.J."/>
            <person name="Comstock L.E."/>
            <person name="Young S.K."/>
            <person name="Zeng Q."/>
            <person name="Gargeya S."/>
            <person name="Fitzgerald M."/>
            <person name="Haas B."/>
            <person name="Abouelleil A."/>
            <person name="Alvarado L."/>
            <person name="Arachchi H.M."/>
            <person name="Berlin A."/>
            <person name="Chapman S.B."/>
            <person name="Gearin G."/>
            <person name="Goldberg J."/>
            <person name="Griggs A."/>
            <person name="Gujja S."/>
            <person name="Hansen M."/>
            <person name="Heiman D."/>
            <person name="Howarth C."/>
            <person name="Larimer J."/>
            <person name="Lui A."/>
            <person name="MacDonald P.J.P."/>
            <person name="McCowen C."/>
            <person name="Montmayeur A."/>
            <person name="Murphy C."/>
            <person name="Neiman D."/>
            <person name="Pearson M."/>
            <person name="Priest M."/>
            <person name="Roberts A."/>
            <person name="Saif S."/>
            <person name="Shea T."/>
            <person name="Sisk P."/>
            <person name="Stolte C."/>
            <person name="Sykes S."/>
            <person name="Wortman J."/>
            <person name="Nusbaum C."/>
            <person name="Birren B."/>
        </authorList>
    </citation>
    <scope>NUCLEOTIDE SEQUENCE [LARGE SCALE GENOMIC DNA]</scope>
    <source>
        <strain evidence="2 3">CL05T12C13</strain>
    </source>
</reference>
<evidence type="ECO:0000313" key="2">
    <source>
        <dbReference type="EMBL" id="EIY99094.1"/>
    </source>
</evidence>
<dbReference type="AlphaFoldDB" id="I9KGG1"/>
<comment type="caution">
    <text evidence="2">The sequence shown here is derived from an EMBL/GenBank/DDBJ whole genome shotgun (WGS) entry which is preliminary data.</text>
</comment>
<dbReference type="HOGENOM" id="CLU_1076271_0_0_10"/>
<organism evidence="2 3">
    <name type="scientific">Bacteroides fragilis CL05T12C13</name>
    <dbReference type="NCBI Taxonomy" id="997881"/>
    <lineage>
        <taxon>Bacteria</taxon>
        <taxon>Pseudomonadati</taxon>
        <taxon>Bacteroidota</taxon>
        <taxon>Bacteroidia</taxon>
        <taxon>Bacteroidales</taxon>
        <taxon>Bacteroidaceae</taxon>
        <taxon>Bacteroides</taxon>
    </lineage>
</organism>
<sequence>MTEPSRFAGQRSQPARFHRQGRAWRFLGKIILAALRYFSRKPCLWRRTARKPPKTGMAFPLKHEDYESKRTHQKDSGQQMGKNPRAGRHGSRHFQLALYTRHISRMDCRSHHLFQGILQVPLPCSLPARGTGHPPVHPEFSGLLKSDSMEHTRVLSLQHKGAVRKRAALFTSVTPGNDAPEREKGRKTQTLALRRTTGQSWQTLLVGRQGQAASGFGKNHPRRRLRYFSRKPCLSGSVCRWALVVQRAAKARVFTLKK</sequence>
<feature type="compositionally biased region" description="Basic and acidic residues" evidence="1">
    <location>
        <begin position="61"/>
        <end position="75"/>
    </location>
</feature>
<name>I9KGG1_BACFG</name>
<evidence type="ECO:0000313" key="3">
    <source>
        <dbReference type="Proteomes" id="UP000003917"/>
    </source>
</evidence>
<dbReference type="PATRIC" id="fig|997881.3.peg.1766"/>
<protein>
    <submittedName>
        <fullName evidence="2">Uncharacterized protein</fullName>
    </submittedName>
</protein>